<feature type="region of interest" description="Disordered" evidence="1">
    <location>
        <begin position="111"/>
        <end position="135"/>
    </location>
</feature>
<keyword evidence="3" id="KW-1185">Reference proteome</keyword>
<accession>A0ABN1G5F5</accession>
<gene>
    <name evidence="2" type="ORF">GCM10009416_47530</name>
</gene>
<evidence type="ECO:0000313" key="2">
    <source>
        <dbReference type="EMBL" id="GAA0604407.1"/>
    </source>
</evidence>
<sequence>MSAGRGWPPRAFVRDAVGPGADRPQVASGGGGWSAPRFLASSTPSVRQGGVRRGKPRLDLPSEKIERGTESLAGTKNRVLSSEPGRLRVLSRPLRRAEWGGAPIDAQSVLAADGSGGAPAWTRSPPASEGSGARIRPLEQIDRAIAEVEAVIGAAMRPFAEQLAQLTTIPGVDKPTAAAIAAEIGMGMGDSAAQRSA</sequence>
<comment type="caution">
    <text evidence="2">The sequence shown here is derived from an EMBL/GenBank/DDBJ whole genome shotgun (WGS) entry which is preliminary data.</text>
</comment>
<protein>
    <recommendedName>
        <fullName evidence="4">IS110 family transposase</fullName>
    </recommendedName>
</protein>
<name>A0ABN1G5F5_9PROT</name>
<evidence type="ECO:0000256" key="1">
    <source>
        <dbReference type="SAM" id="MobiDB-lite"/>
    </source>
</evidence>
<organism evidence="2 3">
    <name type="scientific">Craurococcus roseus</name>
    <dbReference type="NCBI Taxonomy" id="77585"/>
    <lineage>
        <taxon>Bacteria</taxon>
        <taxon>Pseudomonadati</taxon>
        <taxon>Pseudomonadota</taxon>
        <taxon>Alphaproteobacteria</taxon>
        <taxon>Acetobacterales</taxon>
        <taxon>Acetobacteraceae</taxon>
        <taxon>Craurococcus</taxon>
    </lineage>
</organism>
<proteinExistence type="predicted"/>
<reference evidence="2 3" key="1">
    <citation type="journal article" date="2019" name="Int. J. Syst. Evol. Microbiol.">
        <title>The Global Catalogue of Microorganisms (GCM) 10K type strain sequencing project: providing services to taxonomists for standard genome sequencing and annotation.</title>
        <authorList>
            <consortium name="The Broad Institute Genomics Platform"/>
            <consortium name="The Broad Institute Genome Sequencing Center for Infectious Disease"/>
            <person name="Wu L."/>
            <person name="Ma J."/>
        </authorList>
    </citation>
    <scope>NUCLEOTIDE SEQUENCE [LARGE SCALE GENOMIC DNA]</scope>
    <source>
        <strain evidence="2 3">JCM 9933</strain>
    </source>
</reference>
<feature type="region of interest" description="Disordered" evidence="1">
    <location>
        <begin position="1"/>
        <end position="62"/>
    </location>
</feature>
<evidence type="ECO:0008006" key="4">
    <source>
        <dbReference type="Google" id="ProtNLM"/>
    </source>
</evidence>
<evidence type="ECO:0000313" key="3">
    <source>
        <dbReference type="Proteomes" id="UP001501588"/>
    </source>
</evidence>
<dbReference type="EMBL" id="BAAAFZ010000094">
    <property type="protein sequence ID" value="GAA0604407.1"/>
    <property type="molecule type" value="Genomic_DNA"/>
</dbReference>
<dbReference type="Proteomes" id="UP001501588">
    <property type="component" value="Unassembled WGS sequence"/>
</dbReference>